<dbReference type="Proteomes" id="UP000241080">
    <property type="component" value="Segment"/>
</dbReference>
<comment type="function">
    <text evidence="9">Forms the helical nucleocapsid (NC), protecting the genome from nucleases.</text>
</comment>
<evidence type="ECO:0000256" key="2">
    <source>
        <dbReference type="ARBA" id="ARBA00022497"/>
    </source>
</evidence>
<evidence type="ECO:0000313" key="11">
    <source>
        <dbReference type="EMBL" id="ARU83018.1"/>
    </source>
</evidence>
<keyword evidence="8 9" id="KW-0687">Ribonucleoprotein</keyword>
<keyword evidence="6 9" id="KW-0543">Viral nucleoprotein</keyword>
<sequence length="515" mass="56226">MLFRYRTRSQGDCSHIGTGRMSSVFEEYDRFLENQTHPTSKASPAESGGTLRVEIPVMVLNSEDAELRWKFTCFVARLAVSESANRPLRQGALISLLCAHAQVMRTHVALAGQSSEATITILEIDDFDDKMPVFNARSGVSEERAARLALIADDLPRACSNKTIFQNAATEDDVPEDITDTLDRIFSIQGQIWVTVAKAMTALETAEESEIRRLNKYMQQGRIQKKCLVYPTFRNLVQVTIRNSLVVRTFMVSEIKRAQNSPGGRSAYYNFVGDVAAYIRNAGLTAFLLTLRFGIQTKLPALALSSLSGDIQKMKQLMKLYREKGENAPFMTLLGDSDQMNFAPAEYPLLYSYAMGVASVLESSTGRYQFARDFMNTTFWRIGVESAQSLAGSVDESMAEELRLGRQSRAALTDLITKAAGSSKDYTQGAPPPSVMTGMTAASGSMGPSSAGSRPGRVSGGTSVPQGFSTPEEYQAYLDNEASYKEQGASTVRSKPDTPGAGMDSSDGDAGDWGL</sequence>
<evidence type="ECO:0000256" key="3">
    <source>
        <dbReference type="ARBA" id="ARBA00022561"/>
    </source>
</evidence>
<evidence type="ECO:0000256" key="7">
    <source>
        <dbReference type="ARBA" id="ARBA00023200"/>
    </source>
</evidence>
<evidence type="ECO:0000313" key="12">
    <source>
        <dbReference type="Proteomes" id="UP000241080"/>
    </source>
</evidence>
<keyword evidence="5 9" id="KW-0694">RNA-binding</keyword>
<keyword evidence="12" id="KW-1185">Reference proteome</keyword>
<dbReference type="GO" id="GO:0005198">
    <property type="term" value="F:structural molecule activity"/>
    <property type="evidence" value="ECO:0007669"/>
    <property type="project" value="InterPro"/>
</dbReference>
<evidence type="ECO:0000256" key="5">
    <source>
        <dbReference type="ARBA" id="ARBA00022884"/>
    </source>
</evidence>
<dbReference type="GO" id="GO:1990904">
    <property type="term" value="C:ribonucleoprotein complex"/>
    <property type="evidence" value="ECO:0007669"/>
    <property type="project" value="UniProtKB-KW"/>
</dbReference>
<evidence type="ECO:0000256" key="9">
    <source>
        <dbReference type="RuleBase" id="RU361245"/>
    </source>
</evidence>
<dbReference type="InterPro" id="IPR002021">
    <property type="entry name" value="Paramyx_ncap"/>
</dbReference>
<keyword evidence="4 9" id="KW-0946">Virion</keyword>
<keyword evidence="3 9" id="KW-0167">Capsid protein</keyword>
<dbReference type="OrthoDB" id="3094at10239"/>
<accession>A0A1Y0KBW0</accession>
<dbReference type="KEGG" id="vg:37619995"/>
<dbReference type="GO" id="GO:0030430">
    <property type="term" value="C:host cell cytoplasm"/>
    <property type="evidence" value="ECO:0007669"/>
    <property type="project" value="UniProtKB-SubCell"/>
</dbReference>
<feature type="compositionally biased region" description="Acidic residues" evidence="10">
    <location>
        <begin position="506"/>
        <end position="515"/>
    </location>
</feature>
<dbReference type="GO" id="GO:0003723">
    <property type="term" value="F:RNA binding"/>
    <property type="evidence" value="ECO:0007669"/>
    <property type="project" value="UniProtKB-KW"/>
</dbReference>
<dbReference type="GeneID" id="37619995"/>
<dbReference type="GO" id="GO:0019029">
    <property type="term" value="C:helical viral capsid"/>
    <property type="evidence" value="ECO:0007669"/>
    <property type="project" value="UniProtKB-KW"/>
</dbReference>
<name>A0A1Y0KBW0_9MONO</name>
<feature type="region of interest" description="Disordered" evidence="10">
    <location>
        <begin position="421"/>
        <end position="515"/>
    </location>
</feature>
<dbReference type="Pfam" id="PF00973">
    <property type="entry name" value="Paramyxo_ncap"/>
    <property type="match status" value="1"/>
</dbReference>
<evidence type="ECO:0000256" key="8">
    <source>
        <dbReference type="ARBA" id="ARBA00023274"/>
    </source>
</evidence>
<evidence type="ECO:0000256" key="4">
    <source>
        <dbReference type="ARBA" id="ARBA00022844"/>
    </source>
</evidence>
<dbReference type="GO" id="GO:0019013">
    <property type="term" value="C:viral nucleocapsid"/>
    <property type="evidence" value="ECO:0007669"/>
    <property type="project" value="UniProtKB-KW"/>
</dbReference>
<proteinExistence type="inferred from homology"/>
<feature type="compositionally biased region" description="Low complexity" evidence="10">
    <location>
        <begin position="438"/>
        <end position="461"/>
    </location>
</feature>
<organism evidence="11">
    <name type="scientific">Antarctic penguin virus C</name>
    <dbReference type="NCBI Taxonomy" id="2006074"/>
    <lineage>
        <taxon>Viruses</taxon>
        <taxon>Riboviria</taxon>
        <taxon>Orthornavirae</taxon>
        <taxon>Negarnaviricota</taxon>
        <taxon>Haploviricotina</taxon>
        <taxon>Monjiviricetes</taxon>
        <taxon>Mononegavirales</taxon>
        <taxon>Paramyxoviridae</taxon>
        <taxon>Avulavirinae</taxon>
        <taxon>Orthoavulavirus</taxon>
        <taxon>Orthoavulavirus oneillense</taxon>
        <taxon>Avian orthoavulavirus 19</taxon>
    </lineage>
</organism>
<evidence type="ECO:0000256" key="1">
    <source>
        <dbReference type="ARBA" id="ARBA00007642"/>
    </source>
</evidence>
<reference evidence="11" key="1">
    <citation type="submission" date="2017-01" db="EMBL/GenBank/DDBJ databases">
        <title>Novel clade of avian paramyxoviruses in Antarctic Penguins.</title>
        <authorList>
            <person name="Neira V."/>
            <person name="Barriga G."/>
            <person name="Verdugo C."/>
            <person name="Mor S."/>
            <person name="Ng T.F.F."/>
            <person name="Del Rio J J."/>
            <person name="Tapia R."/>
            <person name="Garcia V."/>
            <person name="Rodrigues P."/>
            <person name="Briceno C."/>
            <person name="Medina R."/>
            <person name="Gonzalez-Acuna D."/>
        </authorList>
    </citation>
    <scope>NUCLEOTIDE SEQUENCE [LARGE SCALE GENOMIC DNA]</scope>
    <source>
        <strain evidence="11">003</strain>
    </source>
</reference>
<protein>
    <recommendedName>
        <fullName evidence="9">Nucleocapsid</fullName>
    </recommendedName>
    <alternativeName>
        <fullName evidence="9">Nucleocapsid protein</fullName>
    </alternativeName>
</protein>
<keyword evidence="2 9" id="KW-1139">Helical capsid protein</keyword>
<dbReference type="EMBL" id="KY452444">
    <property type="protein sequence ID" value="ARU83018.1"/>
    <property type="molecule type" value="Viral_cRNA"/>
</dbReference>
<keyword evidence="7 9" id="KW-1035">Host cytoplasm</keyword>
<evidence type="ECO:0000256" key="6">
    <source>
        <dbReference type="ARBA" id="ARBA00023086"/>
    </source>
</evidence>
<comment type="subunit">
    <text evidence="9">Homomultimer; forms the nucleocapsid. Binds to the viral genomic RNA. N0 interacts with the phosphoprotein (via N-terminus); this interaction allows P to chaperon N0 to avoid N polymerization before encapsidation. Interacts as N-RNA template with the phosphoprotein (via C-terminus); this interaction positions the polymerase on the template.</text>
</comment>
<evidence type="ECO:0000256" key="10">
    <source>
        <dbReference type="SAM" id="MobiDB-lite"/>
    </source>
</evidence>
<comment type="similarity">
    <text evidence="1 9">Belongs to the paramyxoviruses nucleocapsid family.</text>
</comment>
<comment type="subcellular location">
    <subcellularLocation>
        <location evidence="9">Virion</location>
    </subcellularLocation>
    <subcellularLocation>
        <location evidence="9">Host cytoplasm</location>
    </subcellularLocation>
</comment>
<dbReference type="RefSeq" id="YP_009508517.1">
    <property type="nucleotide sequence ID" value="NC_039019.1"/>
</dbReference>